<sequence>MCQGHGGPSISSLLPMVKITFRTRQPLKPLGCGGVYGHANLQCILKPRSPRSGSLDTVGQAGAQRAQPWNAARGVQHAQDSAFTAFIILADAELTLEPTRITPSPRQQTQLQSKRNSKNKSHQLLRSGAFTIKETADLDGNRGHPKRSTYRREPRRKG</sequence>
<reference evidence="2" key="1">
    <citation type="journal article" date="2020" name="Stud. Mycol.">
        <title>101 Dothideomycetes genomes: a test case for predicting lifestyles and emergence of pathogens.</title>
        <authorList>
            <person name="Haridas S."/>
            <person name="Albert R."/>
            <person name="Binder M."/>
            <person name="Bloem J."/>
            <person name="Labutti K."/>
            <person name="Salamov A."/>
            <person name="Andreopoulos B."/>
            <person name="Baker S."/>
            <person name="Barry K."/>
            <person name="Bills G."/>
            <person name="Bluhm B."/>
            <person name="Cannon C."/>
            <person name="Castanera R."/>
            <person name="Culley D."/>
            <person name="Daum C."/>
            <person name="Ezra D."/>
            <person name="Gonzalez J."/>
            <person name="Henrissat B."/>
            <person name="Kuo A."/>
            <person name="Liang C."/>
            <person name="Lipzen A."/>
            <person name="Lutzoni F."/>
            <person name="Magnuson J."/>
            <person name="Mondo S."/>
            <person name="Nolan M."/>
            <person name="Ohm R."/>
            <person name="Pangilinan J."/>
            <person name="Park H.-J."/>
            <person name="Ramirez L."/>
            <person name="Alfaro M."/>
            <person name="Sun H."/>
            <person name="Tritt A."/>
            <person name="Yoshinaga Y."/>
            <person name="Zwiers L.-H."/>
            <person name="Turgeon B."/>
            <person name="Goodwin S."/>
            <person name="Spatafora J."/>
            <person name="Crous P."/>
            <person name="Grigoriev I."/>
        </authorList>
    </citation>
    <scope>NUCLEOTIDE SEQUENCE</scope>
    <source>
        <strain evidence="2">ATCC 16933</strain>
    </source>
</reference>
<evidence type="ECO:0000313" key="3">
    <source>
        <dbReference type="Proteomes" id="UP000799766"/>
    </source>
</evidence>
<gene>
    <name evidence="2" type="ORF">BDY21DRAFT_110713</name>
</gene>
<dbReference type="Proteomes" id="UP000799766">
    <property type="component" value="Unassembled WGS sequence"/>
</dbReference>
<accession>A0A6A6NQG8</accession>
<feature type="compositionally biased region" description="Basic residues" evidence="1">
    <location>
        <begin position="143"/>
        <end position="158"/>
    </location>
</feature>
<organism evidence="2 3">
    <name type="scientific">Lineolata rhizophorae</name>
    <dbReference type="NCBI Taxonomy" id="578093"/>
    <lineage>
        <taxon>Eukaryota</taxon>
        <taxon>Fungi</taxon>
        <taxon>Dikarya</taxon>
        <taxon>Ascomycota</taxon>
        <taxon>Pezizomycotina</taxon>
        <taxon>Dothideomycetes</taxon>
        <taxon>Dothideomycetes incertae sedis</taxon>
        <taxon>Lineolatales</taxon>
        <taxon>Lineolataceae</taxon>
        <taxon>Lineolata</taxon>
    </lineage>
</organism>
<protein>
    <submittedName>
        <fullName evidence="2">Uncharacterized protein</fullName>
    </submittedName>
</protein>
<name>A0A6A6NQG8_9PEZI</name>
<feature type="region of interest" description="Disordered" evidence="1">
    <location>
        <begin position="98"/>
        <end position="158"/>
    </location>
</feature>
<evidence type="ECO:0000313" key="2">
    <source>
        <dbReference type="EMBL" id="KAF2454025.1"/>
    </source>
</evidence>
<evidence type="ECO:0000256" key="1">
    <source>
        <dbReference type="SAM" id="MobiDB-lite"/>
    </source>
</evidence>
<dbReference type="AlphaFoldDB" id="A0A6A6NQG8"/>
<feature type="compositionally biased region" description="Polar residues" evidence="1">
    <location>
        <begin position="101"/>
        <end position="114"/>
    </location>
</feature>
<keyword evidence="3" id="KW-1185">Reference proteome</keyword>
<proteinExistence type="predicted"/>
<dbReference type="EMBL" id="MU001693">
    <property type="protein sequence ID" value="KAF2454025.1"/>
    <property type="molecule type" value="Genomic_DNA"/>
</dbReference>